<dbReference type="Proteomes" id="UP000637002">
    <property type="component" value="Unassembled WGS sequence"/>
</dbReference>
<organism evidence="1 2">
    <name type="scientific">Chelatococcus reniformis</name>
    <dbReference type="NCBI Taxonomy" id="1494448"/>
    <lineage>
        <taxon>Bacteria</taxon>
        <taxon>Pseudomonadati</taxon>
        <taxon>Pseudomonadota</taxon>
        <taxon>Alphaproteobacteria</taxon>
        <taxon>Hyphomicrobiales</taxon>
        <taxon>Chelatococcaceae</taxon>
        <taxon>Chelatococcus</taxon>
    </lineage>
</organism>
<dbReference type="EMBL" id="BMGG01000006">
    <property type="protein sequence ID" value="GGC74426.1"/>
    <property type="molecule type" value="Genomic_DNA"/>
</dbReference>
<dbReference type="Pfam" id="PF13318">
    <property type="entry name" value="AtzG-like"/>
    <property type="match status" value="1"/>
</dbReference>
<evidence type="ECO:0008006" key="3">
    <source>
        <dbReference type="Google" id="ProtNLM"/>
    </source>
</evidence>
<comment type="caution">
    <text evidence="1">The sequence shown here is derived from an EMBL/GenBank/DDBJ whole genome shotgun (WGS) entry which is preliminary data.</text>
</comment>
<accession>A0A916UIL5</accession>
<reference evidence="1" key="1">
    <citation type="journal article" date="2014" name="Int. J. Syst. Evol. Microbiol.">
        <title>Complete genome sequence of Corynebacterium casei LMG S-19264T (=DSM 44701T), isolated from a smear-ripened cheese.</title>
        <authorList>
            <consortium name="US DOE Joint Genome Institute (JGI-PGF)"/>
            <person name="Walter F."/>
            <person name="Albersmeier A."/>
            <person name="Kalinowski J."/>
            <person name="Ruckert C."/>
        </authorList>
    </citation>
    <scope>NUCLEOTIDE SEQUENCE</scope>
    <source>
        <strain evidence="1">CGMCC 1.12919</strain>
    </source>
</reference>
<gene>
    <name evidence="1" type="ORF">GCM10010994_36090</name>
</gene>
<dbReference type="RefSeq" id="WP_244642056.1">
    <property type="nucleotide sequence ID" value="NZ_BMGG01000006.1"/>
</dbReference>
<reference evidence="1" key="2">
    <citation type="submission" date="2020-09" db="EMBL/GenBank/DDBJ databases">
        <authorList>
            <person name="Sun Q."/>
            <person name="Zhou Y."/>
        </authorList>
    </citation>
    <scope>NUCLEOTIDE SEQUENCE</scope>
    <source>
        <strain evidence="1">CGMCC 1.12919</strain>
    </source>
</reference>
<proteinExistence type="predicted"/>
<keyword evidence="2" id="KW-1185">Reference proteome</keyword>
<evidence type="ECO:0000313" key="1">
    <source>
        <dbReference type="EMBL" id="GGC74426.1"/>
    </source>
</evidence>
<evidence type="ECO:0000313" key="2">
    <source>
        <dbReference type="Proteomes" id="UP000637002"/>
    </source>
</evidence>
<dbReference type="AlphaFoldDB" id="A0A916UIL5"/>
<sequence length="71" mass="7830">MSDLQLEPLAALDETSARTLTRLMAPMLGIPLDPDWIETVVRNLTANAQVARLVLDFPLADELEPAAVFRL</sequence>
<name>A0A916UIL5_9HYPH</name>
<dbReference type="InterPro" id="IPR025148">
    <property type="entry name" value="AtzG-like"/>
</dbReference>
<protein>
    <recommendedName>
        <fullName evidence="3">DUF4089 domain-containing protein</fullName>
    </recommendedName>
</protein>